<dbReference type="EMBL" id="JBICRM010000038">
    <property type="protein sequence ID" value="MFG1709655.1"/>
    <property type="molecule type" value="Genomic_DNA"/>
</dbReference>
<comment type="caution">
    <text evidence="1">The sequence shown here is derived from an EMBL/GenBank/DDBJ whole genome shotgun (WGS) entry which is preliminary data.</text>
</comment>
<evidence type="ECO:0000313" key="1">
    <source>
        <dbReference type="EMBL" id="MFG1709655.1"/>
    </source>
</evidence>
<protein>
    <submittedName>
        <fullName evidence="1">Uncharacterized protein</fullName>
    </submittedName>
</protein>
<dbReference type="RefSeq" id="WP_393174644.1">
    <property type="nucleotide sequence ID" value="NZ_JBICRM010000038.1"/>
</dbReference>
<evidence type="ECO:0000313" key="2">
    <source>
        <dbReference type="Proteomes" id="UP001603978"/>
    </source>
</evidence>
<proteinExistence type="predicted"/>
<reference evidence="1 2" key="1">
    <citation type="submission" date="2024-10" db="EMBL/GenBank/DDBJ databases">
        <authorList>
            <person name="Topkara A.R."/>
            <person name="Saygin H."/>
        </authorList>
    </citation>
    <scope>NUCLEOTIDE SEQUENCE [LARGE SCALE GENOMIC DNA]</scope>
    <source>
        <strain evidence="1 2">M3C6</strain>
    </source>
</reference>
<gene>
    <name evidence="1" type="ORF">ACFLIM_41385</name>
</gene>
<keyword evidence="2" id="KW-1185">Reference proteome</keyword>
<dbReference type="Proteomes" id="UP001603978">
    <property type="component" value="Unassembled WGS sequence"/>
</dbReference>
<name>A0ABW7AQG5_9ACTN</name>
<sequence length="53" mass="5824">MPHQATISPAPISRHQRLAALRRLLTEEQIPLLTLVAATMVLLYAQPLTGFCA</sequence>
<organism evidence="1 2">
    <name type="scientific">Nonomuraea marmarensis</name>
    <dbReference type="NCBI Taxonomy" id="3351344"/>
    <lineage>
        <taxon>Bacteria</taxon>
        <taxon>Bacillati</taxon>
        <taxon>Actinomycetota</taxon>
        <taxon>Actinomycetes</taxon>
        <taxon>Streptosporangiales</taxon>
        <taxon>Streptosporangiaceae</taxon>
        <taxon>Nonomuraea</taxon>
    </lineage>
</organism>
<accession>A0ABW7AQG5</accession>